<gene>
    <name evidence="2" type="primary">LOC104215421</name>
</gene>
<sequence length="44" mass="5175">MCGLGARHRSFILKKYFNDKIVKVLVKLKVLYKLKIHKLMVTSL</sequence>
<proteinExistence type="predicted"/>
<protein>
    <submittedName>
        <fullName evidence="2">Uncharacterized protein LOC104215421</fullName>
    </submittedName>
</protein>
<dbReference type="Proteomes" id="UP000189701">
    <property type="component" value="Unplaced"/>
</dbReference>
<evidence type="ECO:0000313" key="2">
    <source>
        <dbReference type="RefSeq" id="XP_009763524.1"/>
    </source>
</evidence>
<name>A0A1U7VMC6_NICSY</name>
<keyword evidence="1" id="KW-1185">Reference proteome</keyword>
<organism evidence="1 2">
    <name type="scientific">Nicotiana sylvestris</name>
    <name type="common">Wood tobacco</name>
    <name type="synonym">South American tobacco</name>
    <dbReference type="NCBI Taxonomy" id="4096"/>
    <lineage>
        <taxon>Eukaryota</taxon>
        <taxon>Viridiplantae</taxon>
        <taxon>Streptophyta</taxon>
        <taxon>Embryophyta</taxon>
        <taxon>Tracheophyta</taxon>
        <taxon>Spermatophyta</taxon>
        <taxon>Magnoliopsida</taxon>
        <taxon>eudicotyledons</taxon>
        <taxon>Gunneridae</taxon>
        <taxon>Pentapetalae</taxon>
        <taxon>asterids</taxon>
        <taxon>lamiids</taxon>
        <taxon>Solanales</taxon>
        <taxon>Solanaceae</taxon>
        <taxon>Nicotianoideae</taxon>
        <taxon>Nicotianeae</taxon>
        <taxon>Nicotiana</taxon>
    </lineage>
</organism>
<dbReference type="AlphaFoldDB" id="A0A1U7VMC6"/>
<dbReference type="RefSeq" id="XP_009763524.1">
    <property type="nucleotide sequence ID" value="XM_009765222.1"/>
</dbReference>
<reference evidence="2" key="2">
    <citation type="submission" date="2025-08" db="UniProtKB">
        <authorList>
            <consortium name="RefSeq"/>
        </authorList>
    </citation>
    <scope>IDENTIFICATION</scope>
    <source>
        <tissue evidence="2">Leaf</tissue>
    </source>
</reference>
<evidence type="ECO:0000313" key="1">
    <source>
        <dbReference type="Proteomes" id="UP000189701"/>
    </source>
</evidence>
<accession>A0A1U7VMC6</accession>
<reference evidence="1" key="1">
    <citation type="journal article" date="2013" name="Genome Biol.">
        <title>Reference genomes and transcriptomes of Nicotiana sylvestris and Nicotiana tomentosiformis.</title>
        <authorList>
            <person name="Sierro N."/>
            <person name="Battey J.N."/>
            <person name="Ouadi S."/>
            <person name="Bovet L."/>
            <person name="Goepfert S."/>
            <person name="Bakaher N."/>
            <person name="Peitsch M.C."/>
            <person name="Ivanov N.V."/>
        </authorList>
    </citation>
    <scope>NUCLEOTIDE SEQUENCE [LARGE SCALE GENOMIC DNA]</scope>
</reference>